<evidence type="ECO:0000256" key="13">
    <source>
        <dbReference type="SAM" id="MobiDB-lite"/>
    </source>
</evidence>
<evidence type="ECO:0000256" key="3">
    <source>
        <dbReference type="ARBA" id="ARBA00011738"/>
    </source>
</evidence>
<dbReference type="CDD" id="cd00446">
    <property type="entry name" value="GrpE"/>
    <property type="match status" value="1"/>
</dbReference>
<dbReference type="NCBIfam" id="NF010737">
    <property type="entry name" value="PRK14139.1"/>
    <property type="match status" value="1"/>
</dbReference>
<comment type="subcellular location">
    <subcellularLocation>
        <location evidence="1 10">Cytoplasm</location>
    </subcellularLocation>
</comment>
<sequence>MSDHNKKDWHKFKEENLVDEDFFDEPVEEALSEQSNHGEQALDHPSYSDLEEKLTLAEQQAHEHWEKSVRALAELDNVRRRMEREVANAHKYGVEKLLSSLLPVMDSLEQALQLADKNNDSAMHEGLELTMKLFLDVLQKFDVEQIDPMGQVFDPQQHEAMSMQPAPESAPNTVIMVFQKGYKLSDRVIRPARVVVSTK</sequence>
<dbReference type="OrthoDB" id="9789811at2"/>
<dbReference type="Gene3D" id="2.30.22.10">
    <property type="entry name" value="Head domain of nucleotide exchange factor GrpE"/>
    <property type="match status" value="1"/>
</dbReference>
<evidence type="ECO:0000256" key="12">
    <source>
        <dbReference type="RuleBase" id="RU004478"/>
    </source>
</evidence>
<feature type="compositionally biased region" description="Acidic residues" evidence="13">
    <location>
        <begin position="20"/>
        <end position="31"/>
    </location>
</feature>
<comment type="caution">
    <text evidence="14">The sequence shown here is derived from an EMBL/GenBank/DDBJ whole genome shotgun (WGS) entry which is preliminary data.</text>
</comment>
<feature type="region of interest" description="Disordered" evidence="13">
    <location>
        <begin position="20"/>
        <end position="47"/>
    </location>
</feature>
<dbReference type="Proteomes" id="UP000054729">
    <property type="component" value="Unassembled WGS sequence"/>
</dbReference>
<keyword evidence="6 10" id="KW-0143">Chaperone</keyword>
<dbReference type="GO" id="GO:0000774">
    <property type="term" value="F:adenyl-nucleotide exchange factor activity"/>
    <property type="evidence" value="ECO:0007669"/>
    <property type="project" value="InterPro"/>
</dbReference>
<dbReference type="InterPro" id="IPR000740">
    <property type="entry name" value="GrpE"/>
</dbReference>
<gene>
    <name evidence="10" type="primary">grpE</name>
    <name evidence="14" type="ORF">Lwal_0551</name>
</gene>
<dbReference type="GO" id="GO:0051082">
    <property type="term" value="F:unfolded protein binding"/>
    <property type="evidence" value="ECO:0007669"/>
    <property type="project" value="TreeGrafter"/>
</dbReference>
<dbReference type="PATRIC" id="fig|66969.6.peg.590"/>
<comment type="subunit">
    <text evidence="3 10">Homodimer.</text>
</comment>
<dbReference type="HAMAP" id="MF_01151">
    <property type="entry name" value="GrpE"/>
    <property type="match status" value="1"/>
</dbReference>
<accession>A0A0W1AMV7</accession>
<reference evidence="14 15" key="1">
    <citation type="submission" date="2015-11" db="EMBL/GenBank/DDBJ databases">
        <title>Genomic analysis of 38 Legionella species identifies large and diverse effector repertoires.</title>
        <authorList>
            <person name="Burstein D."/>
            <person name="Amaro F."/>
            <person name="Zusman T."/>
            <person name="Lifshitz Z."/>
            <person name="Cohen O."/>
            <person name="Gilbert J.A."/>
            <person name="Pupko T."/>
            <person name="Shuman H.A."/>
            <person name="Segal G."/>
        </authorList>
    </citation>
    <scope>NUCLEOTIDE SEQUENCE [LARGE SCALE GENOMIC DNA]</scope>
    <source>
        <strain evidence="14 15">ATCC 51914</strain>
    </source>
</reference>
<dbReference type="SUPFAM" id="SSF58014">
    <property type="entry name" value="Coiled-coil domain of nucleotide exchange factor GrpE"/>
    <property type="match status" value="1"/>
</dbReference>
<dbReference type="NCBIfam" id="NF010748">
    <property type="entry name" value="PRK14150.1"/>
    <property type="match status" value="1"/>
</dbReference>
<dbReference type="RefSeq" id="WP_058479390.1">
    <property type="nucleotide sequence ID" value="NZ_CAAAIQ010000018.1"/>
</dbReference>
<dbReference type="GO" id="GO:0006457">
    <property type="term" value="P:protein folding"/>
    <property type="evidence" value="ECO:0007669"/>
    <property type="project" value="InterPro"/>
</dbReference>
<dbReference type="Gene3D" id="3.90.20.20">
    <property type="match status" value="1"/>
</dbReference>
<dbReference type="AlphaFoldDB" id="A0A0W1AMV7"/>
<evidence type="ECO:0000256" key="4">
    <source>
        <dbReference type="ARBA" id="ARBA00022490"/>
    </source>
</evidence>
<evidence type="ECO:0000256" key="5">
    <source>
        <dbReference type="ARBA" id="ARBA00023016"/>
    </source>
</evidence>
<dbReference type="GO" id="GO:0051087">
    <property type="term" value="F:protein-folding chaperone binding"/>
    <property type="evidence" value="ECO:0007669"/>
    <property type="project" value="InterPro"/>
</dbReference>
<dbReference type="InterPro" id="IPR013805">
    <property type="entry name" value="GrpE_CC"/>
</dbReference>
<dbReference type="FunFam" id="2.30.22.10:FF:000001">
    <property type="entry name" value="Protein GrpE"/>
    <property type="match status" value="1"/>
</dbReference>
<evidence type="ECO:0000313" key="15">
    <source>
        <dbReference type="Proteomes" id="UP000054729"/>
    </source>
</evidence>
<keyword evidence="5 10" id="KW-0346">Stress response</keyword>
<keyword evidence="15" id="KW-1185">Reference proteome</keyword>
<dbReference type="EMBL" id="LNZB01000009">
    <property type="protein sequence ID" value="KTD82622.1"/>
    <property type="molecule type" value="Genomic_DNA"/>
</dbReference>
<organism evidence="14 15">
    <name type="scientific">Legionella waltersii</name>
    <dbReference type="NCBI Taxonomy" id="66969"/>
    <lineage>
        <taxon>Bacteria</taxon>
        <taxon>Pseudomonadati</taxon>
        <taxon>Pseudomonadota</taxon>
        <taxon>Gammaproteobacteria</taxon>
        <taxon>Legionellales</taxon>
        <taxon>Legionellaceae</taxon>
        <taxon>Legionella</taxon>
    </lineage>
</organism>
<evidence type="ECO:0000256" key="1">
    <source>
        <dbReference type="ARBA" id="ARBA00004496"/>
    </source>
</evidence>
<dbReference type="InterPro" id="IPR009012">
    <property type="entry name" value="GrpE_head"/>
</dbReference>
<dbReference type="GO" id="GO:0042803">
    <property type="term" value="F:protein homodimerization activity"/>
    <property type="evidence" value="ECO:0007669"/>
    <property type="project" value="InterPro"/>
</dbReference>
<evidence type="ECO:0000256" key="10">
    <source>
        <dbReference type="HAMAP-Rule" id="MF_01151"/>
    </source>
</evidence>
<evidence type="ECO:0000256" key="6">
    <source>
        <dbReference type="ARBA" id="ARBA00023186"/>
    </source>
</evidence>
<protein>
    <recommendedName>
        <fullName evidence="8 10">Protein GrpE</fullName>
    </recommendedName>
    <alternativeName>
        <fullName evidence="9 10">HSP-70 cofactor</fullName>
    </alternativeName>
</protein>
<dbReference type="PRINTS" id="PR00773">
    <property type="entry name" value="GRPEPROTEIN"/>
</dbReference>
<comment type="function">
    <text evidence="7 10 11">Participates actively in the response to hyperosmotic and heat shock by preventing the aggregation of stress-denatured proteins, in association with DnaK and GrpE. It is the nucleotide exchange factor for DnaK and may function as a thermosensor. Unfolded proteins bind initially to DnaJ; upon interaction with the DnaJ-bound protein, DnaK hydrolyzes its bound ATP, resulting in the formation of a stable complex. GrpE releases ADP from DnaK; ATP binding to DnaK triggers the release of the substrate protein, thus completing the reaction cycle. Several rounds of ATP-dependent interactions between DnaJ, DnaK and GrpE are required for fully efficient folding.</text>
</comment>
<dbReference type="PANTHER" id="PTHR21237:SF23">
    <property type="entry name" value="GRPE PROTEIN HOMOLOG, MITOCHONDRIAL"/>
    <property type="match status" value="1"/>
</dbReference>
<evidence type="ECO:0000256" key="11">
    <source>
        <dbReference type="RuleBase" id="RU000639"/>
    </source>
</evidence>
<dbReference type="GO" id="GO:0005829">
    <property type="term" value="C:cytosol"/>
    <property type="evidence" value="ECO:0007669"/>
    <property type="project" value="TreeGrafter"/>
</dbReference>
<comment type="similarity">
    <text evidence="2 10 12">Belongs to the GrpE family.</text>
</comment>
<evidence type="ECO:0000313" key="14">
    <source>
        <dbReference type="EMBL" id="KTD82622.1"/>
    </source>
</evidence>
<proteinExistence type="inferred from homology"/>
<dbReference type="STRING" id="66969.Lwal_0551"/>
<dbReference type="PANTHER" id="PTHR21237">
    <property type="entry name" value="GRPE PROTEIN"/>
    <property type="match status" value="1"/>
</dbReference>
<evidence type="ECO:0000256" key="9">
    <source>
        <dbReference type="ARBA" id="ARBA00076414"/>
    </source>
</evidence>
<evidence type="ECO:0000256" key="7">
    <source>
        <dbReference type="ARBA" id="ARBA00053401"/>
    </source>
</evidence>
<dbReference type="Pfam" id="PF01025">
    <property type="entry name" value="GrpE"/>
    <property type="match status" value="1"/>
</dbReference>
<name>A0A0W1AMV7_9GAMM</name>
<evidence type="ECO:0000256" key="8">
    <source>
        <dbReference type="ARBA" id="ARBA00072274"/>
    </source>
</evidence>
<evidence type="ECO:0000256" key="2">
    <source>
        <dbReference type="ARBA" id="ARBA00009054"/>
    </source>
</evidence>
<dbReference type="NCBIfam" id="NF010738">
    <property type="entry name" value="PRK14140.1"/>
    <property type="match status" value="1"/>
</dbReference>
<keyword evidence="4 10" id="KW-0963">Cytoplasm</keyword>
<dbReference type="PROSITE" id="PS01071">
    <property type="entry name" value="GRPE"/>
    <property type="match status" value="1"/>
</dbReference>
<dbReference type="SUPFAM" id="SSF51064">
    <property type="entry name" value="Head domain of nucleotide exchange factor GrpE"/>
    <property type="match status" value="1"/>
</dbReference>
<dbReference type="NCBIfam" id="NF010742">
    <property type="entry name" value="PRK14144.1"/>
    <property type="match status" value="1"/>
</dbReference>